<gene>
    <name evidence="1" type="ORF">LZL92_07645</name>
</gene>
<dbReference type="EMBL" id="JAJUPA010000007">
    <property type="protein sequence ID" value="MCQ9630162.1"/>
    <property type="molecule type" value="Genomic_DNA"/>
</dbReference>
<organism evidence="1 2">
    <name type="scientific">Actinobacillus suis</name>
    <dbReference type="NCBI Taxonomy" id="716"/>
    <lineage>
        <taxon>Bacteria</taxon>
        <taxon>Pseudomonadati</taxon>
        <taxon>Pseudomonadota</taxon>
        <taxon>Gammaproteobacteria</taxon>
        <taxon>Pasteurellales</taxon>
        <taxon>Pasteurellaceae</taxon>
        <taxon>Actinobacillus</taxon>
    </lineage>
</organism>
<name>A0ABT1WUX9_ACTSU</name>
<dbReference type="InterPro" id="IPR038765">
    <property type="entry name" value="Papain-like_cys_pep_sf"/>
</dbReference>
<dbReference type="Proteomes" id="UP001206331">
    <property type="component" value="Unassembled WGS sequence"/>
</dbReference>
<dbReference type="Gene3D" id="3.90.1720.10">
    <property type="entry name" value="endopeptidase domain like (from Nostoc punctiforme)"/>
    <property type="match status" value="1"/>
</dbReference>
<evidence type="ECO:0000313" key="2">
    <source>
        <dbReference type="Proteomes" id="UP001206331"/>
    </source>
</evidence>
<sequence length="345" mass="40048">MVKQKITFKEDEKLYILDIAKLKKGDIILESGDSWYSNGIKLATNSQYSHAKICWSQGSCIEALSDGVHSNNIKRTLYKQPSDVKVLRYKKDITPYIDRIVSSVRSKIGTPYSTLLAIGTKISFITDDDRKQFCSKLVALAFKDAGINLVQEAEICTPADLENSQELECVNDCINLATQEEIEFAKSENFLEVQKKSTNFLIDECSKLANAEFLTLQDVESFLINNREFDQCFSDILQKSGYLTLLEDFEIPKNKYRYDDNELDKLLNIKDINLISEYKLQRDLYKRHYETYIQAQKMLRNLNLKYFYLINDLYFRLVNIHFNSAKRFLIRIEHKNSSSSGTEQK</sequence>
<proteinExistence type="predicted"/>
<reference evidence="1 2" key="1">
    <citation type="submission" date="2021-12" db="EMBL/GenBank/DDBJ databases">
        <title>Identification and characterization of A. suis stains in western Canada.</title>
        <authorList>
            <person name="Kulathunga D.G.R.S."/>
            <person name="De Oliveira Costa M."/>
        </authorList>
    </citation>
    <scope>NUCLEOTIDE SEQUENCE [LARGE SCALE GENOMIC DNA]</scope>
    <source>
        <strain evidence="1 2">18_292</strain>
    </source>
</reference>
<keyword evidence="2" id="KW-1185">Reference proteome</keyword>
<accession>A0ABT1WUX9</accession>
<protein>
    <recommendedName>
        <fullName evidence="3">Permuted papain-like amidase YaeF/Yiix C92 family enzyme</fullName>
    </recommendedName>
</protein>
<comment type="caution">
    <text evidence="1">The sequence shown here is derived from an EMBL/GenBank/DDBJ whole genome shotgun (WGS) entry which is preliminary data.</text>
</comment>
<dbReference type="SUPFAM" id="SSF54001">
    <property type="entry name" value="Cysteine proteinases"/>
    <property type="match status" value="1"/>
</dbReference>
<evidence type="ECO:0000313" key="1">
    <source>
        <dbReference type="EMBL" id="MCQ9630162.1"/>
    </source>
</evidence>
<dbReference type="GeneID" id="34291100"/>
<dbReference type="InterPro" id="IPR024453">
    <property type="entry name" value="Peptidase_C92"/>
</dbReference>
<dbReference type="RefSeq" id="WP_015674105.1">
    <property type="nucleotide sequence ID" value="NZ_CP090556.1"/>
</dbReference>
<evidence type="ECO:0008006" key="3">
    <source>
        <dbReference type="Google" id="ProtNLM"/>
    </source>
</evidence>
<dbReference type="Pfam" id="PF05708">
    <property type="entry name" value="Peptidase_C92"/>
    <property type="match status" value="1"/>
</dbReference>